<dbReference type="Pfam" id="PF04616">
    <property type="entry name" value="Glyco_hydro_43"/>
    <property type="match status" value="1"/>
</dbReference>
<dbReference type="Gene3D" id="2.80.10.50">
    <property type="match status" value="2"/>
</dbReference>
<feature type="domain" description="Ricin B lectin" evidence="7">
    <location>
        <begin position="379"/>
        <end position="510"/>
    </location>
</feature>
<evidence type="ECO:0000259" key="7">
    <source>
        <dbReference type="SMART" id="SM00458"/>
    </source>
</evidence>
<keyword evidence="3 4" id="KW-0326">Glycosidase</keyword>
<organism evidence="8">
    <name type="scientific">Streptomyces sp. R41</name>
    <dbReference type="NCBI Taxonomy" id="3238632"/>
    <lineage>
        <taxon>Bacteria</taxon>
        <taxon>Bacillati</taxon>
        <taxon>Actinomycetota</taxon>
        <taxon>Actinomycetes</taxon>
        <taxon>Kitasatosporales</taxon>
        <taxon>Streptomycetaceae</taxon>
        <taxon>Streptomyces</taxon>
    </lineage>
</organism>
<dbReference type="SUPFAM" id="SSF75005">
    <property type="entry name" value="Arabinanase/levansucrase/invertase"/>
    <property type="match status" value="1"/>
</dbReference>
<dbReference type="SMART" id="SM00458">
    <property type="entry name" value="RICIN"/>
    <property type="match status" value="1"/>
</dbReference>
<dbReference type="PANTHER" id="PTHR22925">
    <property type="entry name" value="GLYCOSYL HYDROLASE 43 FAMILY MEMBER"/>
    <property type="match status" value="1"/>
</dbReference>
<dbReference type="RefSeq" id="WP_369249986.1">
    <property type="nucleotide sequence ID" value="NZ_CP163443.1"/>
</dbReference>
<dbReference type="PROSITE" id="PS50231">
    <property type="entry name" value="RICIN_B_LECTIN"/>
    <property type="match status" value="1"/>
</dbReference>
<evidence type="ECO:0000256" key="2">
    <source>
        <dbReference type="ARBA" id="ARBA00022801"/>
    </source>
</evidence>
<dbReference type="SUPFAM" id="SSF50370">
    <property type="entry name" value="Ricin B-like lectins"/>
    <property type="match status" value="1"/>
</dbReference>
<evidence type="ECO:0000256" key="4">
    <source>
        <dbReference type="RuleBase" id="RU361187"/>
    </source>
</evidence>
<keyword evidence="6" id="KW-0812">Transmembrane</keyword>
<dbReference type="InterPro" id="IPR006710">
    <property type="entry name" value="Glyco_hydro_43"/>
</dbReference>
<feature type="region of interest" description="Disordered" evidence="5">
    <location>
        <begin position="1"/>
        <end position="28"/>
    </location>
</feature>
<evidence type="ECO:0000256" key="5">
    <source>
        <dbReference type="SAM" id="MobiDB-lite"/>
    </source>
</evidence>
<dbReference type="InterPro" id="IPR000772">
    <property type="entry name" value="Ricin_B_lectin"/>
</dbReference>
<keyword evidence="6" id="KW-0472">Membrane</keyword>
<keyword evidence="6" id="KW-1133">Transmembrane helix</keyword>
<dbReference type="Gene3D" id="2.115.10.20">
    <property type="entry name" value="Glycosyl hydrolase domain, family 43"/>
    <property type="match status" value="1"/>
</dbReference>
<evidence type="ECO:0000313" key="8">
    <source>
        <dbReference type="EMBL" id="XDQ56916.1"/>
    </source>
</evidence>
<dbReference type="PANTHER" id="PTHR22925:SF3">
    <property type="entry name" value="GLYCOSYL HYDROLASE FAMILY PROTEIN 43"/>
    <property type="match status" value="1"/>
</dbReference>
<feature type="transmembrane region" description="Helical" evidence="6">
    <location>
        <begin position="45"/>
        <end position="64"/>
    </location>
</feature>
<dbReference type="GO" id="GO:0004553">
    <property type="term" value="F:hydrolase activity, hydrolyzing O-glycosyl compounds"/>
    <property type="evidence" value="ECO:0007669"/>
    <property type="project" value="InterPro"/>
</dbReference>
<proteinExistence type="inferred from homology"/>
<dbReference type="EMBL" id="CP163443">
    <property type="protein sequence ID" value="XDQ56916.1"/>
    <property type="molecule type" value="Genomic_DNA"/>
</dbReference>
<accession>A0AB39RRQ0</accession>
<feature type="compositionally biased region" description="Basic and acidic residues" evidence="5">
    <location>
        <begin position="1"/>
        <end position="12"/>
    </location>
</feature>
<evidence type="ECO:0000256" key="3">
    <source>
        <dbReference type="ARBA" id="ARBA00023295"/>
    </source>
</evidence>
<comment type="similarity">
    <text evidence="1 4">Belongs to the glycosyl hydrolase 43 family.</text>
</comment>
<keyword evidence="2 4" id="KW-0378">Hydrolase</keyword>
<dbReference type="InterPro" id="IPR023296">
    <property type="entry name" value="Glyco_hydro_beta-prop_sf"/>
</dbReference>
<sequence>MSRSERHHEDHRAQRHEHHHEQRHEQTHAPLIQAIVGRAPGARRLYAILVALCLAVAGALATAGPARAAAQTITNGTQFTDTSGNAVHAHGGGVIKVGSYYYWFGEHRNADNTFQYVDAYRSTDLKNWEFRNHVLSQSSSSELASANIERPKVMYNASTGKFVMWMHKENGTDYNEARAAVAVSDTVDGNYSYRGSFRPLGAHMSRDITVFVDTDGTGYMASAARDNYDLQIYKLTADYTGIDSLVADPWHGGHREAPALFKRGGVYFMLTSAATGWNPNQQQYATATNIAGPWTAMTNVGDSTAYGSQTAYVLPVQGSSGTSYLYMGDRWGNSFGGTVNDSRYVWLPLTFPSSTTMSMSWSPEITVDTTAGTVTGTSATYNTLIARHSSKCADVTSQSLWQGAQIKQYDCNGGNNQKYWFKSVGSGYYQLLVRNSSLCVQENADTVTQENCSGSATNQQWSLTTTGSYVNVKSRASGECLDVNGASTANGAAIITYTCNGGTNQQWTRGT</sequence>
<reference evidence="8" key="1">
    <citation type="submission" date="2024-07" db="EMBL/GenBank/DDBJ databases">
        <authorList>
            <person name="Yu S.T."/>
        </authorList>
    </citation>
    <scope>NUCLEOTIDE SEQUENCE</scope>
    <source>
        <strain evidence="8">R41</strain>
    </source>
</reference>
<name>A0AB39RRQ0_9ACTN</name>
<gene>
    <name evidence="8" type="ORF">AB5J53_37170</name>
</gene>
<dbReference type="CDD" id="cd18822">
    <property type="entry name" value="GH43_CtGH43-like"/>
    <property type="match status" value="1"/>
</dbReference>
<evidence type="ECO:0000256" key="6">
    <source>
        <dbReference type="SAM" id="Phobius"/>
    </source>
</evidence>
<dbReference type="AlphaFoldDB" id="A0AB39RRQ0"/>
<dbReference type="InterPro" id="IPR035992">
    <property type="entry name" value="Ricin_B-like_lectins"/>
</dbReference>
<dbReference type="Pfam" id="PF00652">
    <property type="entry name" value="Ricin_B_lectin"/>
    <property type="match status" value="1"/>
</dbReference>
<protein>
    <submittedName>
        <fullName evidence="8">RICIN domain-containing protein</fullName>
    </submittedName>
</protein>
<dbReference type="GO" id="GO:0005975">
    <property type="term" value="P:carbohydrate metabolic process"/>
    <property type="evidence" value="ECO:0007669"/>
    <property type="project" value="InterPro"/>
</dbReference>
<evidence type="ECO:0000256" key="1">
    <source>
        <dbReference type="ARBA" id="ARBA00009865"/>
    </source>
</evidence>